<reference evidence="3 5" key="2">
    <citation type="submission" date="2018-06" db="EMBL/GenBank/DDBJ databases">
        <authorList>
            <consortium name="Pathogen Informatics"/>
            <person name="Doyle S."/>
        </authorList>
    </citation>
    <scope>NUCLEOTIDE SEQUENCE [LARGE SCALE GENOMIC DNA]</scope>
    <source>
        <strain evidence="3 5">NCTC11401</strain>
    </source>
</reference>
<dbReference type="InterPro" id="IPR000182">
    <property type="entry name" value="GNAT_dom"/>
</dbReference>
<dbReference type="Proteomes" id="UP000254374">
    <property type="component" value="Unassembled WGS sequence"/>
</dbReference>
<evidence type="ECO:0000259" key="1">
    <source>
        <dbReference type="PROSITE" id="PS51186"/>
    </source>
</evidence>
<dbReference type="RefSeq" id="WP_238587893.1">
    <property type="nucleotide sequence ID" value="NZ_CAAAIX010000043.1"/>
</dbReference>
<feature type="domain" description="N-acetyltransferase" evidence="1">
    <location>
        <begin position="16"/>
        <end position="174"/>
    </location>
</feature>
<dbReference type="GO" id="GO:0016747">
    <property type="term" value="F:acyltransferase activity, transferring groups other than amino-acyl groups"/>
    <property type="evidence" value="ECO:0007669"/>
    <property type="project" value="InterPro"/>
</dbReference>
<keyword evidence="3" id="KW-0418">Kinase</keyword>
<dbReference type="InterPro" id="IPR016181">
    <property type="entry name" value="Acyl_CoA_acyltransferase"/>
</dbReference>
<evidence type="ECO:0000313" key="5">
    <source>
        <dbReference type="Proteomes" id="UP000254374"/>
    </source>
</evidence>
<dbReference type="SUPFAM" id="SSF55729">
    <property type="entry name" value="Acyl-CoA N-acyltransferases (Nat)"/>
    <property type="match status" value="1"/>
</dbReference>
<protein>
    <submittedName>
        <fullName evidence="3">Anhydro-N-acetylmuramic acid kinase</fullName>
    </submittedName>
    <submittedName>
        <fullName evidence="2">Protein N-acetyltransferase, RimJ/RimL family</fullName>
    </submittedName>
</protein>
<sequence>MVLENPINVLLTTSRLIIQEPTPNDFDNLYQLQSNSEVMSFIGNGVRDKNEVTLGLEKAIHHYHKHQFSLGSVYIKDSHEFIGRAGLIHLNYDDNQPEVELAYALLPKYWGNGYATEITTSLIQFAFQKLNLQKLIAVVHPGNTPSQNVLIKCGMSNTGKINYWNKEAMKFEITNKP</sequence>
<dbReference type="PROSITE" id="PS51186">
    <property type="entry name" value="GNAT"/>
    <property type="match status" value="1"/>
</dbReference>
<proteinExistence type="predicted"/>
<dbReference type="EMBL" id="UGGV01000001">
    <property type="protein sequence ID" value="STO24265.1"/>
    <property type="molecule type" value="Genomic_DNA"/>
</dbReference>
<organism evidence="3 5">
    <name type="scientific">Fluoribacter gormanii</name>
    <dbReference type="NCBI Taxonomy" id="464"/>
    <lineage>
        <taxon>Bacteria</taxon>
        <taxon>Pseudomonadati</taxon>
        <taxon>Pseudomonadota</taxon>
        <taxon>Gammaproteobacteria</taxon>
        <taxon>Legionellales</taxon>
        <taxon>Legionellaceae</taxon>
        <taxon>Fluoribacter</taxon>
    </lineage>
</organism>
<dbReference type="STRING" id="464.Lgor_2400"/>
<name>A0A377GI92_9GAMM</name>
<accession>A0A377GI92</accession>
<dbReference type="GO" id="GO:0016301">
    <property type="term" value="F:kinase activity"/>
    <property type="evidence" value="ECO:0007669"/>
    <property type="project" value="UniProtKB-KW"/>
</dbReference>
<dbReference type="AlphaFoldDB" id="A0A377GI92"/>
<dbReference type="InterPro" id="IPR051531">
    <property type="entry name" value="N-acetyltransferase"/>
</dbReference>
<evidence type="ECO:0000313" key="4">
    <source>
        <dbReference type="Proteomes" id="UP000186808"/>
    </source>
</evidence>
<evidence type="ECO:0000313" key="2">
    <source>
        <dbReference type="EMBL" id="SIR90467.1"/>
    </source>
</evidence>
<dbReference type="EMBL" id="FTNL01000040">
    <property type="protein sequence ID" value="SIR90467.1"/>
    <property type="molecule type" value="Genomic_DNA"/>
</dbReference>
<dbReference type="Pfam" id="PF13302">
    <property type="entry name" value="Acetyltransf_3"/>
    <property type="match status" value="1"/>
</dbReference>
<gene>
    <name evidence="3" type="ORF">NCTC11401_01077</name>
    <name evidence="2" type="ORF">SAMN05421777_1409</name>
</gene>
<dbReference type="PANTHER" id="PTHR43792:SF1">
    <property type="entry name" value="N-ACETYLTRANSFERASE DOMAIN-CONTAINING PROTEIN"/>
    <property type="match status" value="1"/>
</dbReference>
<dbReference type="Gene3D" id="3.40.630.30">
    <property type="match status" value="1"/>
</dbReference>
<reference evidence="2 4" key="1">
    <citation type="submission" date="2017-01" db="EMBL/GenBank/DDBJ databases">
        <authorList>
            <person name="Varghese N."/>
            <person name="Submissions S."/>
        </authorList>
    </citation>
    <scope>NUCLEOTIDE SEQUENCE [LARGE SCALE GENOMIC DNA]</scope>
    <source>
        <strain evidence="2 4">ATCC 33342</strain>
    </source>
</reference>
<keyword evidence="4" id="KW-1185">Reference proteome</keyword>
<dbReference type="PANTHER" id="PTHR43792">
    <property type="entry name" value="GNAT FAMILY, PUTATIVE (AFU_ORTHOLOGUE AFUA_3G00765)-RELATED-RELATED"/>
    <property type="match status" value="1"/>
</dbReference>
<keyword evidence="3" id="KW-0808">Transferase</keyword>
<dbReference type="Proteomes" id="UP000186808">
    <property type="component" value="Unassembled WGS sequence"/>
</dbReference>
<evidence type="ECO:0000313" key="3">
    <source>
        <dbReference type="EMBL" id="STO24265.1"/>
    </source>
</evidence>